<feature type="region of interest" description="Disordered" evidence="1">
    <location>
        <begin position="65"/>
        <end position="98"/>
    </location>
</feature>
<dbReference type="Proteomes" id="UP001500975">
    <property type="component" value="Unassembled WGS sequence"/>
</dbReference>
<evidence type="ECO:0000313" key="3">
    <source>
        <dbReference type="EMBL" id="GAA4346719.1"/>
    </source>
</evidence>
<proteinExistence type="predicted"/>
<accession>A0ABP8HXD0</accession>
<keyword evidence="2" id="KW-0732">Signal</keyword>
<evidence type="ECO:0000256" key="1">
    <source>
        <dbReference type="SAM" id="MobiDB-lite"/>
    </source>
</evidence>
<dbReference type="RefSeq" id="WP_345539025.1">
    <property type="nucleotide sequence ID" value="NZ_BAABGJ010000039.1"/>
</dbReference>
<name>A0ABP8HXD0_9BURK</name>
<sequence length="231" mass="26029">MAHTQLQHQRIGSLAVLLLAAAGATQAQTQAQAQAAQPGVRPGIYTCVDARGRTLTADRPIADCADREQRELSPSGSTRRKLEPTYTAREQAEREDRERQAQLQAQRVLEERRRERALLIRYPNATAHDRERADALVQIDAVIQAARKRLGELAEERRKIDDELEFYAKDVSKAPASLRRRVDDNTKSAAVQNRFIADQEDEKKRVNARFDEERARLGPLWAGNAPATTSR</sequence>
<protein>
    <recommendedName>
        <fullName evidence="5">DUF4124 domain-containing protein</fullName>
    </recommendedName>
</protein>
<evidence type="ECO:0008006" key="5">
    <source>
        <dbReference type="Google" id="ProtNLM"/>
    </source>
</evidence>
<dbReference type="EMBL" id="BAABGJ010000039">
    <property type="protein sequence ID" value="GAA4346719.1"/>
    <property type="molecule type" value="Genomic_DNA"/>
</dbReference>
<evidence type="ECO:0000256" key="2">
    <source>
        <dbReference type="SAM" id="SignalP"/>
    </source>
</evidence>
<comment type="caution">
    <text evidence="3">The sequence shown here is derived from an EMBL/GenBank/DDBJ whole genome shotgun (WGS) entry which is preliminary data.</text>
</comment>
<feature type="chain" id="PRO_5047005408" description="DUF4124 domain-containing protein" evidence="2">
    <location>
        <begin position="28"/>
        <end position="231"/>
    </location>
</feature>
<organism evidence="3 4">
    <name type="scientific">Variovorax defluvii</name>
    <dbReference type="NCBI Taxonomy" id="913761"/>
    <lineage>
        <taxon>Bacteria</taxon>
        <taxon>Pseudomonadati</taxon>
        <taxon>Pseudomonadota</taxon>
        <taxon>Betaproteobacteria</taxon>
        <taxon>Burkholderiales</taxon>
        <taxon>Comamonadaceae</taxon>
        <taxon>Variovorax</taxon>
    </lineage>
</organism>
<keyword evidence="4" id="KW-1185">Reference proteome</keyword>
<feature type="signal peptide" evidence="2">
    <location>
        <begin position="1"/>
        <end position="27"/>
    </location>
</feature>
<gene>
    <name evidence="3" type="ORF">GCM10023165_31460</name>
</gene>
<evidence type="ECO:0000313" key="4">
    <source>
        <dbReference type="Proteomes" id="UP001500975"/>
    </source>
</evidence>
<reference evidence="4" key="1">
    <citation type="journal article" date="2019" name="Int. J. Syst. Evol. Microbiol.">
        <title>The Global Catalogue of Microorganisms (GCM) 10K type strain sequencing project: providing services to taxonomists for standard genome sequencing and annotation.</title>
        <authorList>
            <consortium name="The Broad Institute Genomics Platform"/>
            <consortium name="The Broad Institute Genome Sequencing Center for Infectious Disease"/>
            <person name="Wu L."/>
            <person name="Ma J."/>
        </authorList>
    </citation>
    <scope>NUCLEOTIDE SEQUENCE [LARGE SCALE GENOMIC DNA]</scope>
    <source>
        <strain evidence="4">JCM 17804</strain>
    </source>
</reference>